<dbReference type="Gene3D" id="3.30.70.2330">
    <property type="match status" value="1"/>
</dbReference>
<evidence type="ECO:0000313" key="3">
    <source>
        <dbReference type="Proteomes" id="UP001217089"/>
    </source>
</evidence>
<name>A0ABQ9EBD2_TEGGR</name>
<dbReference type="EMBL" id="JARBDR010000918">
    <property type="protein sequence ID" value="KAJ8301784.1"/>
    <property type="molecule type" value="Genomic_DNA"/>
</dbReference>
<protein>
    <submittedName>
        <fullName evidence="2">Uncharacterized protein</fullName>
    </submittedName>
</protein>
<keyword evidence="3" id="KW-1185">Reference proteome</keyword>
<feature type="region of interest" description="Disordered" evidence="1">
    <location>
        <begin position="211"/>
        <end position="231"/>
    </location>
</feature>
<dbReference type="Proteomes" id="UP001217089">
    <property type="component" value="Unassembled WGS sequence"/>
</dbReference>
<accession>A0ABQ9EBD2</accession>
<evidence type="ECO:0000256" key="1">
    <source>
        <dbReference type="SAM" id="MobiDB-lite"/>
    </source>
</evidence>
<proteinExistence type="predicted"/>
<reference evidence="2 3" key="1">
    <citation type="submission" date="2022-12" db="EMBL/GenBank/DDBJ databases">
        <title>Chromosome-level genome of Tegillarca granosa.</title>
        <authorList>
            <person name="Kim J."/>
        </authorList>
    </citation>
    <scope>NUCLEOTIDE SEQUENCE [LARGE SCALE GENOMIC DNA]</scope>
    <source>
        <strain evidence="2">Teg-2019</strain>
        <tissue evidence="2">Adductor muscle</tissue>
    </source>
</reference>
<organism evidence="2 3">
    <name type="scientific">Tegillarca granosa</name>
    <name type="common">Malaysian cockle</name>
    <name type="synonym">Anadara granosa</name>
    <dbReference type="NCBI Taxonomy" id="220873"/>
    <lineage>
        <taxon>Eukaryota</taxon>
        <taxon>Metazoa</taxon>
        <taxon>Spiralia</taxon>
        <taxon>Lophotrochozoa</taxon>
        <taxon>Mollusca</taxon>
        <taxon>Bivalvia</taxon>
        <taxon>Autobranchia</taxon>
        <taxon>Pteriomorphia</taxon>
        <taxon>Arcoida</taxon>
        <taxon>Arcoidea</taxon>
        <taxon>Arcidae</taxon>
        <taxon>Tegillarca</taxon>
    </lineage>
</organism>
<evidence type="ECO:0000313" key="2">
    <source>
        <dbReference type="EMBL" id="KAJ8301784.1"/>
    </source>
</evidence>
<sequence length="231" mass="25971">MLQIETKCALGLQHWGPRELEINEVFYLKHEPDNNYDSNAVALCFAKEKRQAKAFLQRRDAVIIAEIFINNMVYGNFYLKLKAAAEKFRKKVVRCKGAMLLFSSIEMPPKKRNEWSKIVMAKALSAVKIEGLSVRLSVANYGLPKSSLGDRLSGRVREEAINGKAPLLSPNDEKLLKETAEHRADLGIAFSKMNFFRAAGALAKKEGYPSKKEFHLKSGGPSSKREKMVPL</sequence>
<gene>
    <name evidence="2" type="ORF">KUTeg_020771</name>
</gene>
<comment type="caution">
    <text evidence="2">The sequence shown here is derived from an EMBL/GenBank/DDBJ whole genome shotgun (WGS) entry which is preliminary data.</text>
</comment>